<evidence type="ECO:0000256" key="11">
    <source>
        <dbReference type="ARBA" id="ARBA00038068"/>
    </source>
</evidence>
<dbReference type="Proteomes" id="UP001165060">
    <property type="component" value="Unassembled WGS sequence"/>
</dbReference>
<dbReference type="PANTHER" id="PTHR12480:SF32">
    <property type="entry name" value="BIFUNCTIONAL ARGININE DEMETHYLASE AND LYSYL-HYDROXYLASE JMJD6"/>
    <property type="match status" value="1"/>
</dbReference>
<feature type="region of interest" description="Disordered" evidence="12">
    <location>
        <begin position="1"/>
        <end position="22"/>
    </location>
</feature>
<keyword evidence="10" id="KW-0539">Nucleus</keyword>
<evidence type="ECO:0000256" key="8">
    <source>
        <dbReference type="ARBA" id="ARBA00023015"/>
    </source>
</evidence>
<evidence type="ECO:0000313" key="14">
    <source>
        <dbReference type="EMBL" id="GMI39949.1"/>
    </source>
</evidence>
<evidence type="ECO:0000259" key="13">
    <source>
        <dbReference type="PROSITE" id="PS51184"/>
    </source>
</evidence>
<evidence type="ECO:0000256" key="10">
    <source>
        <dbReference type="ARBA" id="ARBA00023242"/>
    </source>
</evidence>
<feature type="domain" description="JmjC" evidence="13">
    <location>
        <begin position="196"/>
        <end position="355"/>
    </location>
</feature>
<evidence type="ECO:0000313" key="15">
    <source>
        <dbReference type="Proteomes" id="UP001165060"/>
    </source>
</evidence>
<sequence length="407" mass="45538">MSGLAEPGLAEPGLAEPGLAEPGLAEPELPILIEDDLQELYELRALDRPALSPPHPPDPRIDNIYQRFDAPRWRERGAREGFPELLRTLSSIPLSAVVPPVVDASSPAASPSFEASNTPAVLRNAMSSWPCFASAGPWSFRSFLARFRGTMFRFSDTHGGMLAFETYYAYTRSELLGLADDSPLGIYDSEFGDDEPTKALADEYSVPPIFSPDIFHLAPAPHPPYRWILLGPARSGTGLHIDPLWTNAWVALVAGKKRWLLFPPKTPPALLGVEPGKPQVNSSIWFQDNYDRVTSEDWPEEFRPHHVLQSPGEIVFVPNGWFHLVLNLEESVAVTHNYACEDGPFERMYDDVVENEAEFAGRWREALKEKRPDLEERLRKWEREKEERGAGAEEATYSSALGHKTNV</sequence>
<keyword evidence="7" id="KW-0408">Iron</keyword>
<keyword evidence="5" id="KW-0223">Dioxygenase</keyword>
<accession>A0ABQ6N4W1</accession>
<organism evidence="14 15">
    <name type="scientific">Tetraparma gracilis</name>
    <dbReference type="NCBI Taxonomy" id="2962635"/>
    <lineage>
        <taxon>Eukaryota</taxon>
        <taxon>Sar</taxon>
        <taxon>Stramenopiles</taxon>
        <taxon>Ochrophyta</taxon>
        <taxon>Bolidophyceae</taxon>
        <taxon>Parmales</taxon>
        <taxon>Triparmaceae</taxon>
        <taxon>Tetraparma</taxon>
    </lineage>
</organism>
<evidence type="ECO:0000256" key="2">
    <source>
        <dbReference type="ARBA" id="ARBA00004123"/>
    </source>
</evidence>
<reference evidence="14 15" key="1">
    <citation type="journal article" date="2023" name="Commun. Biol.">
        <title>Genome analysis of Parmales, the sister group of diatoms, reveals the evolutionary specialization of diatoms from phago-mixotrophs to photoautotrophs.</title>
        <authorList>
            <person name="Ban H."/>
            <person name="Sato S."/>
            <person name="Yoshikawa S."/>
            <person name="Yamada K."/>
            <person name="Nakamura Y."/>
            <person name="Ichinomiya M."/>
            <person name="Sato N."/>
            <person name="Blanc-Mathieu R."/>
            <person name="Endo H."/>
            <person name="Kuwata A."/>
            <person name="Ogata H."/>
        </authorList>
    </citation>
    <scope>NUCLEOTIDE SEQUENCE [LARGE SCALE GENOMIC DNA]</scope>
</reference>
<evidence type="ECO:0000256" key="4">
    <source>
        <dbReference type="ARBA" id="ARBA00022853"/>
    </source>
</evidence>
<evidence type="ECO:0000256" key="5">
    <source>
        <dbReference type="ARBA" id="ARBA00022964"/>
    </source>
</evidence>
<dbReference type="InterPro" id="IPR003347">
    <property type="entry name" value="JmjC_dom"/>
</dbReference>
<comment type="similarity">
    <text evidence="11">Belongs to the JMJD6 family.</text>
</comment>
<keyword evidence="15" id="KW-1185">Reference proteome</keyword>
<evidence type="ECO:0000256" key="1">
    <source>
        <dbReference type="ARBA" id="ARBA00001954"/>
    </source>
</evidence>
<dbReference type="EMBL" id="BRYB01002116">
    <property type="protein sequence ID" value="GMI39949.1"/>
    <property type="molecule type" value="Genomic_DNA"/>
</dbReference>
<feature type="region of interest" description="Disordered" evidence="12">
    <location>
        <begin position="382"/>
        <end position="407"/>
    </location>
</feature>
<gene>
    <name evidence="14" type="ORF">TeGR_g8090</name>
</gene>
<keyword evidence="6" id="KW-0560">Oxidoreductase</keyword>
<dbReference type="Pfam" id="PF02373">
    <property type="entry name" value="JmjC"/>
    <property type="match status" value="1"/>
</dbReference>
<keyword evidence="8" id="KW-0805">Transcription regulation</keyword>
<keyword evidence="4" id="KW-0156">Chromatin regulator</keyword>
<keyword evidence="3" id="KW-0479">Metal-binding</keyword>
<dbReference type="SUPFAM" id="SSF51197">
    <property type="entry name" value="Clavaminate synthase-like"/>
    <property type="match status" value="1"/>
</dbReference>
<dbReference type="PROSITE" id="PS51184">
    <property type="entry name" value="JMJC"/>
    <property type="match status" value="1"/>
</dbReference>
<evidence type="ECO:0000256" key="7">
    <source>
        <dbReference type="ARBA" id="ARBA00023004"/>
    </source>
</evidence>
<proteinExistence type="inferred from homology"/>
<evidence type="ECO:0000256" key="3">
    <source>
        <dbReference type="ARBA" id="ARBA00022723"/>
    </source>
</evidence>
<evidence type="ECO:0000256" key="6">
    <source>
        <dbReference type="ARBA" id="ARBA00023002"/>
    </source>
</evidence>
<comment type="cofactor">
    <cofactor evidence="1">
        <name>Fe(2+)</name>
        <dbReference type="ChEBI" id="CHEBI:29033"/>
    </cofactor>
</comment>
<dbReference type="InterPro" id="IPR008164">
    <property type="entry name" value="XGLTT_rpt"/>
</dbReference>
<protein>
    <recommendedName>
        <fullName evidence="13">JmjC domain-containing protein</fullName>
    </recommendedName>
</protein>
<evidence type="ECO:0000256" key="12">
    <source>
        <dbReference type="SAM" id="MobiDB-lite"/>
    </source>
</evidence>
<dbReference type="SMART" id="SM00558">
    <property type="entry name" value="JmjC"/>
    <property type="match status" value="1"/>
</dbReference>
<dbReference type="Pfam" id="PF01744">
    <property type="entry name" value="GLTT"/>
    <property type="match status" value="1"/>
</dbReference>
<dbReference type="PANTHER" id="PTHR12480">
    <property type="entry name" value="ARGININE DEMETHYLASE AND LYSYL-HYDROXYLASE JMJD"/>
    <property type="match status" value="1"/>
</dbReference>
<comment type="caution">
    <text evidence="14">The sequence shown here is derived from an EMBL/GenBank/DDBJ whole genome shotgun (WGS) entry which is preliminary data.</text>
</comment>
<feature type="compositionally biased region" description="Basic and acidic residues" evidence="12">
    <location>
        <begin position="382"/>
        <end position="391"/>
    </location>
</feature>
<dbReference type="Gene3D" id="2.60.120.650">
    <property type="entry name" value="Cupin"/>
    <property type="match status" value="1"/>
</dbReference>
<dbReference type="InterPro" id="IPR050910">
    <property type="entry name" value="JMJD6_ArgDemeth/LysHydrox"/>
</dbReference>
<comment type="subcellular location">
    <subcellularLocation>
        <location evidence="2">Nucleus</location>
    </subcellularLocation>
</comment>
<keyword evidence="9" id="KW-0804">Transcription</keyword>
<evidence type="ECO:0000256" key="9">
    <source>
        <dbReference type="ARBA" id="ARBA00023163"/>
    </source>
</evidence>
<name>A0ABQ6N4W1_9STRA</name>